<accession>A0A6B9ZLA6</accession>
<reference evidence="3 4" key="1">
    <citation type="submission" date="2020-01" db="EMBL/GenBank/DDBJ databases">
        <title>Complete genome sequence of Chitinophaga sp. H33E-04 isolated from quinoa roots.</title>
        <authorList>
            <person name="Weon H.-Y."/>
            <person name="Lee S.A."/>
        </authorList>
    </citation>
    <scope>NUCLEOTIDE SEQUENCE [LARGE SCALE GENOMIC DNA]</scope>
    <source>
        <strain evidence="3 4">H33E-04</strain>
    </source>
</reference>
<proteinExistence type="predicted"/>
<evidence type="ECO:0000313" key="3">
    <source>
        <dbReference type="EMBL" id="QHS63210.1"/>
    </source>
</evidence>
<keyword evidence="1" id="KW-0732">Signal</keyword>
<dbReference type="InterPro" id="IPR024289">
    <property type="entry name" value="DUF3828"/>
</dbReference>
<dbReference type="RefSeq" id="WP_162334933.1">
    <property type="nucleotide sequence ID" value="NZ_CP048113.1"/>
</dbReference>
<evidence type="ECO:0000256" key="1">
    <source>
        <dbReference type="SAM" id="SignalP"/>
    </source>
</evidence>
<organism evidence="3 4">
    <name type="scientific">Chitinophaga agri</name>
    <dbReference type="NCBI Taxonomy" id="2703787"/>
    <lineage>
        <taxon>Bacteria</taxon>
        <taxon>Pseudomonadati</taxon>
        <taxon>Bacteroidota</taxon>
        <taxon>Chitinophagia</taxon>
        <taxon>Chitinophagales</taxon>
        <taxon>Chitinophagaceae</taxon>
        <taxon>Chitinophaga</taxon>
    </lineage>
</organism>
<dbReference type="Proteomes" id="UP000476411">
    <property type="component" value="Chromosome"/>
</dbReference>
<feature type="domain" description="DUF3828" evidence="2">
    <location>
        <begin position="60"/>
        <end position="169"/>
    </location>
</feature>
<feature type="signal peptide" evidence="1">
    <location>
        <begin position="1"/>
        <end position="22"/>
    </location>
</feature>
<dbReference type="Pfam" id="PF12883">
    <property type="entry name" value="DUF3828"/>
    <property type="match status" value="1"/>
</dbReference>
<dbReference type="EMBL" id="CP048113">
    <property type="protein sequence ID" value="QHS63210.1"/>
    <property type="molecule type" value="Genomic_DNA"/>
</dbReference>
<sequence length="170" mass="19367">MKATIRFSLSVISFFFISFVSCDTGNKTETASAGTTDACCPTEQGSANDQDIEAQNIRMLQEFYSKYDAELEKEQNYSEEVLDGIKQQYCTKKLLERLRADLDSGYIDADPFINAQDTDGHMMETLRIVKVPKEKDIYEASYRWADDSTKITIRYQLVKEGSTYKIGDVL</sequence>
<feature type="chain" id="PRO_5025518727" evidence="1">
    <location>
        <begin position="23"/>
        <end position="170"/>
    </location>
</feature>
<dbReference type="KEGG" id="chih:GWR21_27580"/>
<protein>
    <submittedName>
        <fullName evidence="3">DUF3828 domain-containing protein</fullName>
    </submittedName>
</protein>
<dbReference type="AlphaFoldDB" id="A0A6B9ZLA6"/>
<name>A0A6B9ZLA6_9BACT</name>
<evidence type="ECO:0000313" key="4">
    <source>
        <dbReference type="Proteomes" id="UP000476411"/>
    </source>
</evidence>
<dbReference type="PROSITE" id="PS51257">
    <property type="entry name" value="PROKAR_LIPOPROTEIN"/>
    <property type="match status" value="1"/>
</dbReference>
<evidence type="ECO:0000259" key="2">
    <source>
        <dbReference type="Pfam" id="PF12883"/>
    </source>
</evidence>
<gene>
    <name evidence="3" type="ORF">GWR21_27580</name>
</gene>
<keyword evidence="4" id="KW-1185">Reference proteome</keyword>
<dbReference type="Gene3D" id="3.10.450.50">
    <property type="match status" value="1"/>
</dbReference>